<proteinExistence type="predicted"/>
<keyword evidence="3" id="KW-1185">Reference proteome</keyword>
<gene>
    <name evidence="2" type="ORF">FH972_018480</name>
</gene>
<protein>
    <submittedName>
        <fullName evidence="2">Uncharacterized protein</fullName>
    </submittedName>
</protein>
<accession>A0A5N6RPA0</accession>
<evidence type="ECO:0000313" key="2">
    <source>
        <dbReference type="EMBL" id="KAE8100595.1"/>
    </source>
</evidence>
<sequence>MAMKKIGLAKRRLSRYASKAKKAVLENFGKTCCLNRQGPVQGNRVGIGLPEKEGSNGPAGSPSISQRETRTLRWYTIETVTEGS</sequence>
<dbReference type="EMBL" id="CM017327">
    <property type="protein sequence ID" value="KAE8100595.1"/>
    <property type="molecule type" value="Genomic_DNA"/>
</dbReference>
<dbReference type="AlphaFoldDB" id="A0A5N6RPA0"/>
<organism evidence="2 3">
    <name type="scientific">Carpinus fangiana</name>
    <dbReference type="NCBI Taxonomy" id="176857"/>
    <lineage>
        <taxon>Eukaryota</taxon>
        <taxon>Viridiplantae</taxon>
        <taxon>Streptophyta</taxon>
        <taxon>Embryophyta</taxon>
        <taxon>Tracheophyta</taxon>
        <taxon>Spermatophyta</taxon>
        <taxon>Magnoliopsida</taxon>
        <taxon>eudicotyledons</taxon>
        <taxon>Gunneridae</taxon>
        <taxon>Pentapetalae</taxon>
        <taxon>rosids</taxon>
        <taxon>fabids</taxon>
        <taxon>Fagales</taxon>
        <taxon>Betulaceae</taxon>
        <taxon>Carpinus</taxon>
    </lineage>
</organism>
<reference evidence="2 3" key="1">
    <citation type="submission" date="2019-06" db="EMBL/GenBank/DDBJ databases">
        <title>A chromosomal-level reference genome of Carpinus fangiana (Coryloideae, Betulaceae).</title>
        <authorList>
            <person name="Yang X."/>
            <person name="Wang Z."/>
            <person name="Zhang L."/>
            <person name="Hao G."/>
            <person name="Liu J."/>
            <person name="Yang Y."/>
        </authorList>
    </citation>
    <scope>NUCLEOTIDE SEQUENCE [LARGE SCALE GENOMIC DNA]</scope>
    <source>
        <strain evidence="2">Cfa_2016G</strain>
        <tissue evidence="2">Leaf</tissue>
    </source>
</reference>
<dbReference type="Proteomes" id="UP000327013">
    <property type="component" value="Chromosome 7"/>
</dbReference>
<name>A0A5N6RPA0_9ROSI</name>
<evidence type="ECO:0000256" key="1">
    <source>
        <dbReference type="SAM" id="MobiDB-lite"/>
    </source>
</evidence>
<evidence type="ECO:0000313" key="3">
    <source>
        <dbReference type="Proteomes" id="UP000327013"/>
    </source>
</evidence>
<feature type="region of interest" description="Disordered" evidence="1">
    <location>
        <begin position="44"/>
        <end position="68"/>
    </location>
</feature>